<dbReference type="OrthoDB" id="7448217at2"/>
<proteinExistence type="predicted"/>
<dbReference type="Proteomes" id="UP000197097">
    <property type="component" value="Unassembled WGS sequence"/>
</dbReference>
<dbReference type="EMBL" id="NISJ01000001">
    <property type="protein sequence ID" value="OWR01226.1"/>
    <property type="molecule type" value="Genomic_DNA"/>
</dbReference>
<gene>
    <name evidence="1" type="ORF">CDQ91_02090</name>
</gene>
<evidence type="ECO:0000313" key="1">
    <source>
        <dbReference type="EMBL" id="OWR01226.1"/>
    </source>
</evidence>
<reference evidence="1 2" key="1">
    <citation type="journal article" date="2002" name="Int. J. Syst. Evol. Microbiol.">
        <title>Sphingopyxis witflariensis sp. nov., isolated from activated sludge.</title>
        <authorList>
            <person name="Kampfer P."/>
            <person name="Witzenberger R."/>
            <person name="Denner E.B."/>
            <person name="Busse H.J."/>
            <person name="Neef A."/>
        </authorList>
    </citation>
    <scope>NUCLEOTIDE SEQUENCE [LARGE SCALE GENOMIC DNA]</scope>
    <source>
        <strain evidence="1 2">DSM 14551</strain>
    </source>
</reference>
<accession>A0A246K5F4</accession>
<comment type="caution">
    <text evidence="1">The sequence shown here is derived from an EMBL/GenBank/DDBJ whole genome shotgun (WGS) entry which is preliminary data.</text>
</comment>
<keyword evidence="2" id="KW-1185">Reference proteome</keyword>
<protein>
    <submittedName>
        <fullName evidence="1">Uncharacterized protein</fullName>
    </submittedName>
</protein>
<name>A0A246K5F4_9SPHN</name>
<dbReference type="AlphaFoldDB" id="A0A246K5F4"/>
<dbReference type="RefSeq" id="WP_088471035.1">
    <property type="nucleotide sequence ID" value="NZ_NISJ01000001.1"/>
</dbReference>
<organism evidence="1 2">
    <name type="scientific">Sphingopyxis witflariensis</name>
    <dbReference type="NCBI Taxonomy" id="173675"/>
    <lineage>
        <taxon>Bacteria</taxon>
        <taxon>Pseudomonadati</taxon>
        <taxon>Pseudomonadota</taxon>
        <taxon>Alphaproteobacteria</taxon>
        <taxon>Sphingomonadales</taxon>
        <taxon>Sphingomonadaceae</taxon>
        <taxon>Sphingopyxis</taxon>
    </lineage>
</organism>
<evidence type="ECO:0000313" key="2">
    <source>
        <dbReference type="Proteomes" id="UP000197097"/>
    </source>
</evidence>
<sequence>MKKYMNDNDRALEAQTLSLARMVAHLADLELYTTLPILPQEFAQYLIAPESHIMIVPATLANGNDRRKIENAMRITRCDAIVVRILPQAGGARKILFEIGRDGLVPVWFPEYTSRGVEGDLFFQPAIDPNGPLFKLTKKGLMSSNDFAGIRWDGW</sequence>